<dbReference type="Proteomes" id="UP000237889">
    <property type="component" value="Chromosome"/>
</dbReference>
<protein>
    <submittedName>
        <fullName evidence="1">Uncharacterized protein</fullName>
    </submittedName>
</protein>
<evidence type="ECO:0000313" key="1">
    <source>
        <dbReference type="EMBL" id="AVO46639.1"/>
    </source>
</evidence>
<reference evidence="1 2" key="1">
    <citation type="submission" date="2018-03" db="EMBL/GenBank/DDBJ databases">
        <title>Genome sequencing of Phreatobacter sp.</title>
        <authorList>
            <person name="Kim S.-J."/>
            <person name="Heo J."/>
            <person name="Kwon S.-W."/>
        </authorList>
    </citation>
    <scope>NUCLEOTIDE SEQUENCE [LARGE SCALE GENOMIC DNA]</scope>
    <source>
        <strain evidence="1 2">S-12</strain>
    </source>
</reference>
<accession>A0A2S0NEP0</accession>
<dbReference type="KEGG" id="phr:C6569_17100"/>
<dbReference type="AlphaFoldDB" id="A0A2S0NEP0"/>
<proteinExistence type="predicted"/>
<name>A0A2S0NEP0_9HYPH</name>
<sequence>MPRPVRHSPGDLAPVFVDRSTAARLVQISVDTWDSWVRSGFVPRARVQHGGITRWHWPEVEAQLLAARQPGEIDPYMKGIADAAPRRSRHASR</sequence>
<evidence type="ECO:0000313" key="2">
    <source>
        <dbReference type="Proteomes" id="UP000237889"/>
    </source>
</evidence>
<keyword evidence="2" id="KW-1185">Reference proteome</keyword>
<organism evidence="1 2">
    <name type="scientific">Phreatobacter cathodiphilus</name>
    <dbReference type="NCBI Taxonomy" id="1868589"/>
    <lineage>
        <taxon>Bacteria</taxon>
        <taxon>Pseudomonadati</taxon>
        <taxon>Pseudomonadota</taxon>
        <taxon>Alphaproteobacteria</taxon>
        <taxon>Hyphomicrobiales</taxon>
        <taxon>Phreatobacteraceae</taxon>
        <taxon>Phreatobacter</taxon>
    </lineage>
</organism>
<gene>
    <name evidence="1" type="ORF">C6569_17100</name>
</gene>
<dbReference type="EMBL" id="CP027668">
    <property type="protein sequence ID" value="AVO46639.1"/>
    <property type="molecule type" value="Genomic_DNA"/>
</dbReference>